<gene>
    <name evidence="5" type="ORF">BST96_03975</name>
</gene>
<dbReference type="CDD" id="cd07938">
    <property type="entry name" value="DRE_TIM_HMGL"/>
    <property type="match status" value="1"/>
</dbReference>
<dbReference type="InterPro" id="IPR013785">
    <property type="entry name" value="Aldolase_TIM"/>
</dbReference>
<dbReference type="PROSITE" id="PS50991">
    <property type="entry name" value="PYR_CT"/>
    <property type="match status" value="1"/>
</dbReference>
<reference evidence="5 6" key="1">
    <citation type="submission" date="2016-11" db="EMBL/GenBank/DDBJ databases">
        <title>Trade-off between light-utilization and light-protection in marine flavobacteria.</title>
        <authorList>
            <person name="Kumagai Y."/>
        </authorList>
    </citation>
    <scope>NUCLEOTIDE SEQUENCE [LARGE SCALE GENOMIC DNA]</scope>
    <source>
        <strain evidence="5 6">NBRC 107125</strain>
    </source>
</reference>
<evidence type="ECO:0000313" key="5">
    <source>
        <dbReference type="EMBL" id="ARN73337.1"/>
    </source>
</evidence>
<dbReference type="RefSeq" id="WP_085757447.1">
    <property type="nucleotide sequence ID" value="NZ_CP019343.1"/>
</dbReference>
<dbReference type="SUPFAM" id="SSF51569">
    <property type="entry name" value="Aldolase"/>
    <property type="match status" value="1"/>
</dbReference>
<dbReference type="PANTHER" id="PTHR42738:SF7">
    <property type="entry name" value="HYDROXYMETHYLGLUTARYL-COA LYASE"/>
    <property type="match status" value="1"/>
</dbReference>
<evidence type="ECO:0000259" key="4">
    <source>
        <dbReference type="PROSITE" id="PS50991"/>
    </source>
</evidence>
<feature type="domain" description="Pyruvate carboxyltransferase" evidence="4">
    <location>
        <begin position="5"/>
        <end position="271"/>
    </location>
</feature>
<dbReference type="Pfam" id="PF00682">
    <property type="entry name" value="HMGL-like"/>
    <property type="match status" value="1"/>
</dbReference>
<dbReference type="OrthoDB" id="9784013at2"/>
<dbReference type="GO" id="GO:0046872">
    <property type="term" value="F:metal ion binding"/>
    <property type="evidence" value="ECO:0007669"/>
    <property type="project" value="UniProtKB-KW"/>
</dbReference>
<proteinExistence type="inferred from homology"/>
<dbReference type="PANTHER" id="PTHR42738">
    <property type="entry name" value="HYDROXYMETHYLGLUTARYL-COA LYASE"/>
    <property type="match status" value="1"/>
</dbReference>
<keyword evidence="3 5" id="KW-0456">Lyase</keyword>
<protein>
    <submittedName>
        <fullName evidence="5">Hydroxymethylglutaryl-CoA lyase</fullName>
    </submittedName>
</protein>
<dbReference type="Gene3D" id="3.20.20.70">
    <property type="entry name" value="Aldolase class I"/>
    <property type="match status" value="1"/>
</dbReference>
<dbReference type="NCBIfam" id="NF004283">
    <property type="entry name" value="PRK05692.1"/>
    <property type="match status" value="1"/>
</dbReference>
<dbReference type="GO" id="GO:0046951">
    <property type="term" value="P:ketone body biosynthetic process"/>
    <property type="evidence" value="ECO:0007669"/>
    <property type="project" value="TreeGrafter"/>
</dbReference>
<dbReference type="GO" id="GO:0006552">
    <property type="term" value="P:L-leucine catabolic process"/>
    <property type="evidence" value="ECO:0007669"/>
    <property type="project" value="TreeGrafter"/>
</dbReference>
<dbReference type="GO" id="GO:0004419">
    <property type="term" value="F:hydroxymethylglutaryl-CoA lyase activity"/>
    <property type="evidence" value="ECO:0007669"/>
    <property type="project" value="TreeGrafter"/>
</dbReference>
<dbReference type="STRING" id="716816.BST96_03975"/>
<dbReference type="AlphaFoldDB" id="A0A1X9NEH5"/>
<dbReference type="Proteomes" id="UP000193450">
    <property type="component" value="Chromosome"/>
</dbReference>
<organism evidence="5 6">
    <name type="scientific">Oceanicoccus sagamiensis</name>
    <dbReference type="NCBI Taxonomy" id="716816"/>
    <lineage>
        <taxon>Bacteria</taxon>
        <taxon>Pseudomonadati</taxon>
        <taxon>Pseudomonadota</taxon>
        <taxon>Gammaproteobacteria</taxon>
        <taxon>Cellvibrionales</taxon>
        <taxon>Spongiibacteraceae</taxon>
        <taxon>Oceanicoccus</taxon>
    </lineage>
</organism>
<keyword evidence="6" id="KW-1185">Reference proteome</keyword>
<comment type="similarity">
    <text evidence="1">Belongs to the HMG-CoA lyase family.</text>
</comment>
<evidence type="ECO:0000313" key="6">
    <source>
        <dbReference type="Proteomes" id="UP000193450"/>
    </source>
</evidence>
<keyword evidence="2" id="KW-0479">Metal-binding</keyword>
<dbReference type="EMBL" id="CP019343">
    <property type="protein sequence ID" value="ARN73337.1"/>
    <property type="molecule type" value="Genomic_DNA"/>
</dbReference>
<evidence type="ECO:0000256" key="1">
    <source>
        <dbReference type="ARBA" id="ARBA00009405"/>
    </source>
</evidence>
<evidence type="ECO:0000256" key="2">
    <source>
        <dbReference type="ARBA" id="ARBA00022723"/>
    </source>
</evidence>
<accession>A0A1X9NEH5</accession>
<dbReference type="InterPro" id="IPR000891">
    <property type="entry name" value="PYR_CT"/>
</dbReference>
<dbReference type="KEGG" id="osg:BST96_03975"/>
<sequence length="302" mass="31733">MTEKVFINDVGPRDGLQNQAKILTPAERLQLINALVDAKLPAVEIGSFVNPKAVPAMAGTDEIAASLPSADVAFSALVANQKGYELARDAGVKIVNLPIAASNTMNEKNIRKNNAEAIALTVDIIEAGKKDGIEAIPYIATAWECPFEGIVDDKVVIEMTGQFLEAGAKTIIMADTIGAANPGQVTSLYKQLIAEYGAESLGAHFHDTRGFGVADAYAALEAGIRIFDASIGGLGGCPFAPGATGNVATEDIVVLFEQMGFDTGVDLNKLIAATDLATELTGNCDGGHSMRWLKRQQEKGTL</sequence>
<evidence type="ECO:0000256" key="3">
    <source>
        <dbReference type="ARBA" id="ARBA00023239"/>
    </source>
</evidence>
<name>A0A1X9NEH5_9GAMM</name>
<dbReference type="InterPro" id="IPR043594">
    <property type="entry name" value="HMGL"/>
</dbReference>